<protein>
    <recommendedName>
        <fullName evidence="5">DUF2007 domain-containing protein</fullName>
    </recommendedName>
</protein>
<sequence length="106" mass="11786">MLELYQAADRVEAQMLKDHLQQKGIETVIVGDHLSGAVGELPANIFPTLWVLEDRDLALAKRLTEAFFDRPPVSGEAWQCRVCGESIDAGFDICWNCGSPNPKENE</sequence>
<gene>
    <name evidence="3" type="ORF">CODIS_39190</name>
</gene>
<organism evidence="3 4">
    <name type="scientific">Candidatus Thiodiazotropha endolucinida</name>
    <dbReference type="NCBI Taxonomy" id="1655433"/>
    <lineage>
        <taxon>Bacteria</taxon>
        <taxon>Pseudomonadati</taxon>
        <taxon>Pseudomonadota</taxon>
        <taxon>Gammaproteobacteria</taxon>
        <taxon>Chromatiales</taxon>
        <taxon>Sedimenticolaceae</taxon>
        <taxon>Candidatus Thiodiazotropha</taxon>
    </lineage>
</organism>
<accession>A0A7Z1AEB0</accession>
<evidence type="ECO:0008006" key="5">
    <source>
        <dbReference type="Google" id="ProtNLM"/>
    </source>
</evidence>
<dbReference type="InterPro" id="IPR018551">
    <property type="entry name" value="DUF2007"/>
</dbReference>
<dbReference type="Gene3D" id="3.30.70.790">
    <property type="entry name" value="UreE, C-terminal domain"/>
    <property type="match status" value="1"/>
</dbReference>
<dbReference type="Pfam" id="PF24463">
    <property type="entry name" value="DUF7577"/>
    <property type="match status" value="1"/>
</dbReference>
<dbReference type="Proteomes" id="UP000094769">
    <property type="component" value="Unassembled WGS sequence"/>
</dbReference>
<dbReference type="Pfam" id="PF09413">
    <property type="entry name" value="DUF2007"/>
    <property type="match status" value="1"/>
</dbReference>
<dbReference type="OrthoDB" id="9814654at2"/>
<dbReference type="EMBL" id="MARB01000033">
    <property type="protein sequence ID" value="ODJ85869.1"/>
    <property type="molecule type" value="Genomic_DNA"/>
</dbReference>
<dbReference type="InterPro" id="IPR055999">
    <property type="entry name" value="DUF7577"/>
</dbReference>
<dbReference type="AlphaFoldDB" id="A0A7Z1AEB0"/>
<keyword evidence="4" id="KW-1185">Reference proteome</keyword>
<evidence type="ECO:0000259" key="2">
    <source>
        <dbReference type="Pfam" id="PF24463"/>
    </source>
</evidence>
<reference evidence="3 4" key="1">
    <citation type="submission" date="2016-06" db="EMBL/GenBank/DDBJ databases">
        <title>Genome sequence of endosymbiont of Candidatus Endolucinida thiodiazotropha.</title>
        <authorList>
            <person name="Poehlein A."/>
            <person name="Koenig S."/>
            <person name="Heiden S.E."/>
            <person name="Thuermer A."/>
            <person name="Voget S."/>
            <person name="Daniel R."/>
            <person name="Markert S."/>
            <person name="Gros O."/>
            <person name="Schweder T."/>
        </authorList>
    </citation>
    <scope>NUCLEOTIDE SEQUENCE [LARGE SCALE GENOMIC DNA]</scope>
    <source>
        <strain evidence="3 4">COS</strain>
    </source>
</reference>
<comment type="caution">
    <text evidence="3">The sequence shown here is derived from an EMBL/GenBank/DDBJ whole genome shotgun (WGS) entry which is preliminary data.</text>
</comment>
<feature type="domain" description="DUF2007" evidence="1">
    <location>
        <begin position="1"/>
        <end position="65"/>
    </location>
</feature>
<dbReference type="RefSeq" id="WP_069128234.1">
    <property type="nucleotide sequence ID" value="NZ_MARB01000033.1"/>
</dbReference>
<evidence type="ECO:0000313" key="3">
    <source>
        <dbReference type="EMBL" id="ODJ85869.1"/>
    </source>
</evidence>
<proteinExistence type="predicted"/>
<evidence type="ECO:0000259" key="1">
    <source>
        <dbReference type="Pfam" id="PF09413"/>
    </source>
</evidence>
<name>A0A7Z1AEB0_9GAMM</name>
<evidence type="ECO:0000313" key="4">
    <source>
        <dbReference type="Proteomes" id="UP000094769"/>
    </source>
</evidence>
<feature type="domain" description="DUF7577" evidence="2">
    <location>
        <begin position="76"/>
        <end position="101"/>
    </location>
</feature>